<keyword evidence="5" id="KW-1185">Reference proteome</keyword>
<evidence type="ECO:0000256" key="1">
    <source>
        <dbReference type="ARBA" id="ARBA00023002"/>
    </source>
</evidence>
<dbReference type="EMBL" id="ASJR01000025">
    <property type="protein sequence ID" value="ERP30958.1"/>
    <property type="molecule type" value="Genomic_DNA"/>
</dbReference>
<dbReference type="InterPro" id="IPR022367">
    <property type="entry name" value="2-oxoacid/accept_OxRdtase_asu"/>
</dbReference>
<sequence length="567" mass="61444">MTKRNYLSIVLVGSAGQGIQTVEKGLATLLKKAGYAVFTNKEYMSRVRGGVNSTQLIVSSTNRRCFHDTTDVAVLFTPDGYEHIAHRLQDSTVVLADASLHEQLPESVTSVPFLDYAKEAGSKLYQNSVAIGLIAGLLSLKKEALEAQVTAAFAAKGESVQKGNREAAQRGYEEAQGISLPEPFPRITPGPYGKSLFIGGSEALGLGAIAGGCSFICSYPMSPGTGLLTTLAKYSHTFNIAVEQVEDEIAAVNMAAGAWYAGARTVVTTSGGGFALMTEGISLAGIMELPLVVNISMRPGPATGLPTRTEQGDLNLAVYAGHGEFPRIVYAPRDTQQGFDLAKRAMEDADACQVPVILLTDQYFMDGMETLDQDLDTHGYDTQHIVETDPSYKRYALGNSVVSPRGIPGYGTGIVCCDSDEHTEEGYITESMSVRCSMMDKRMAKHALCQKRIPAPELLKSTARKKLLVSWGTNYHVVRHALEEYDGDDIDFLHFSCVYPLPENLSELLSGYDVTAVLENNYTAQFARLIRGETGHSFDTEILQYDGQPFSVEHVTAALKNLGKEEQ</sequence>
<dbReference type="PATRIC" id="fig|1313304.3.peg.2103"/>
<dbReference type="AlphaFoldDB" id="U7D4U1"/>
<dbReference type="Proteomes" id="UP000017148">
    <property type="component" value="Unassembled WGS sequence"/>
</dbReference>
<dbReference type="SUPFAM" id="SSF52518">
    <property type="entry name" value="Thiamin diphosphate-binding fold (THDP-binding)"/>
    <property type="match status" value="1"/>
</dbReference>
<organism evidence="4 5">
    <name type="scientific">Chitinivibrio alkaliphilus ACht1</name>
    <dbReference type="NCBI Taxonomy" id="1313304"/>
    <lineage>
        <taxon>Bacteria</taxon>
        <taxon>Pseudomonadati</taxon>
        <taxon>Fibrobacterota</taxon>
        <taxon>Chitinivibrionia</taxon>
        <taxon>Chitinivibrionales</taxon>
        <taxon>Chitinivibrionaceae</taxon>
        <taxon>Chitinivibrio</taxon>
    </lineage>
</organism>
<dbReference type="OrthoDB" id="9794954at2"/>
<feature type="domain" description="Pyruvate/ketoisovalerate oxidoreductase catalytic" evidence="2">
    <location>
        <begin position="15"/>
        <end position="173"/>
    </location>
</feature>
<dbReference type="InterPro" id="IPR029061">
    <property type="entry name" value="THDP-binding"/>
</dbReference>
<evidence type="ECO:0000313" key="5">
    <source>
        <dbReference type="Proteomes" id="UP000017148"/>
    </source>
</evidence>
<dbReference type="CDD" id="cd07034">
    <property type="entry name" value="TPP_PYR_PFOR_IOR-alpha_like"/>
    <property type="match status" value="1"/>
</dbReference>
<dbReference type="InterPro" id="IPR002869">
    <property type="entry name" value="Pyrv_flavodox_OxRed_cen"/>
</dbReference>
<keyword evidence="1" id="KW-0560">Oxidoreductase</keyword>
<proteinExistence type="predicted"/>
<dbReference type="Gene3D" id="3.40.50.920">
    <property type="match status" value="1"/>
</dbReference>
<gene>
    <name evidence="4" type="ORF">CALK_2208</name>
</gene>
<dbReference type="STRING" id="1313304.CALK_2208"/>
<dbReference type="NCBIfam" id="TIGR03710">
    <property type="entry name" value="OAFO_sf"/>
    <property type="match status" value="1"/>
</dbReference>
<dbReference type="Pfam" id="PF01558">
    <property type="entry name" value="POR"/>
    <property type="match status" value="1"/>
</dbReference>
<evidence type="ECO:0000313" key="4">
    <source>
        <dbReference type="EMBL" id="ERP30958.1"/>
    </source>
</evidence>
<evidence type="ECO:0000259" key="3">
    <source>
        <dbReference type="Pfam" id="PF01855"/>
    </source>
</evidence>
<dbReference type="InterPro" id="IPR002880">
    <property type="entry name" value="Pyrv_Fd/Flavodoxin_OxRdtase_N"/>
</dbReference>
<dbReference type="InterPro" id="IPR050722">
    <property type="entry name" value="Pyruvate:ferred/Flavod_OxRd"/>
</dbReference>
<dbReference type="SUPFAM" id="SSF53323">
    <property type="entry name" value="Pyruvate-ferredoxin oxidoreductase, PFOR, domain III"/>
    <property type="match status" value="1"/>
</dbReference>
<reference evidence="4 5" key="1">
    <citation type="journal article" date="2013" name="Environ. Microbiol.">
        <title>Genome analysis of Chitinivibrio alkaliphilus gen. nov., sp. nov., a novel extremely haloalkaliphilic anaerobic chitinolytic bacterium from the candidate phylum Termite Group 3.</title>
        <authorList>
            <person name="Sorokin D.Y."/>
            <person name="Gumerov V.M."/>
            <person name="Rakitin A.L."/>
            <person name="Beletsky A.V."/>
            <person name="Damste J.S."/>
            <person name="Muyzer G."/>
            <person name="Mardanov A.V."/>
            <person name="Ravin N.V."/>
        </authorList>
    </citation>
    <scope>NUCLEOTIDE SEQUENCE [LARGE SCALE GENOMIC DNA]</scope>
    <source>
        <strain evidence="4 5">ACht1</strain>
    </source>
</reference>
<dbReference type="RefSeq" id="WP_022637583.1">
    <property type="nucleotide sequence ID" value="NZ_ASJR01000025.1"/>
</dbReference>
<dbReference type="InterPro" id="IPR019752">
    <property type="entry name" value="Pyrv/ketoisovalerate_OxRed_cat"/>
</dbReference>
<dbReference type="GO" id="GO:0006979">
    <property type="term" value="P:response to oxidative stress"/>
    <property type="evidence" value="ECO:0007669"/>
    <property type="project" value="TreeGrafter"/>
</dbReference>
<dbReference type="GO" id="GO:0016903">
    <property type="term" value="F:oxidoreductase activity, acting on the aldehyde or oxo group of donors"/>
    <property type="evidence" value="ECO:0007669"/>
    <property type="project" value="InterPro"/>
</dbReference>
<dbReference type="Pfam" id="PF01855">
    <property type="entry name" value="POR_N"/>
    <property type="match status" value="1"/>
</dbReference>
<dbReference type="PANTHER" id="PTHR32154:SF20">
    <property type="entry name" value="2-OXOGLUTARATE OXIDOREDUCTASE SUBUNIT KORA"/>
    <property type="match status" value="1"/>
</dbReference>
<dbReference type="PANTHER" id="PTHR32154">
    <property type="entry name" value="PYRUVATE-FLAVODOXIN OXIDOREDUCTASE-RELATED"/>
    <property type="match status" value="1"/>
</dbReference>
<dbReference type="SUPFAM" id="SSF52922">
    <property type="entry name" value="TK C-terminal domain-like"/>
    <property type="match status" value="1"/>
</dbReference>
<evidence type="ECO:0000259" key="2">
    <source>
        <dbReference type="Pfam" id="PF01558"/>
    </source>
</evidence>
<comment type="caution">
    <text evidence="4">The sequence shown here is derived from an EMBL/GenBank/DDBJ whole genome shotgun (WGS) entry which is preliminary data.</text>
</comment>
<dbReference type="eggNOG" id="COG1014">
    <property type="taxonomic scope" value="Bacteria"/>
</dbReference>
<dbReference type="InterPro" id="IPR009014">
    <property type="entry name" value="Transketo_C/PFOR_II"/>
</dbReference>
<dbReference type="Gene3D" id="3.40.920.10">
    <property type="entry name" value="Pyruvate-ferredoxin oxidoreductase, PFOR, domain III"/>
    <property type="match status" value="1"/>
</dbReference>
<protein>
    <submittedName>
        <fullName evidence="4">2-oxoglutarate:ferredoxin oxidoreductase, alpha subunit</fullName>
    </submittedName>
</protein>
<accession>U7D4U1</accession>
<feature type="domain" description="Pyruvate flavodoxin/ferredoxin oxidoreductase pyrimidine binding" evidence="3">
    <location>
        <begin position="207"/>
        <end position="438"/>
    </location>
</feature>
<name>U7D4U1_9BACT</name>
<dbReference type="Gene3D" id="3.40.50.970">
    <property type="match status" value="1"/>
</dbReference>
<dbReference type="eggNOG" id="COG0674">
    <property type="taxonomic scope" value="Bacteria"/>
</dbReference>